<dbReference type="SUPFAM" id="SSF52540">
    <property type="entry name" value="P-loop containing nucleoside triphosphate hydrolases"/>
    <property type="match status" value="1"/>
</dbReference>
<dbReference type="GO" id="GO:0098796">
    <property type="term" value="C:membrane protein complex"/>
    <property type="evidence" value="ECO:0007669"/>
    <property type="project" value="UniProtKB-ARBA"/>
</dbReference>
<proteinExistence type="inferred from homology"/>
<evidence type="ECO:0000259" key="5">
    <source>
        <dbReference type="PROSITE" id="PS50893"/>
    </source>
</evidence>
<keyword evidence="3" id="KW-0547">Nucleotide-binding</keyword>
<sequence length="234" mass="25727">MNTLIKVNSVSKEYKMGTQTVKAANKLDFTINQGELVVILGPSGSGKSTLLNLLGGLDKPTSGEIIIDNENITAFSDKELTRYRAKEIGFIFQFYNLIPNLTACENIEVLNDIVDENIDGQEILSQVGLSQHVNKFPSELSGGEQQRVSIARAIAKKPKMLLCDEPTGALDSHTGKIIIELLISLCESENTTVIIVTHNNEFAKVANKVIHIKNGEVEYIETNENPQSVDAINW</sequence>
<evidence type="ECO:0000313" key="6">
    <source>
        <dbReference type="EMBL" id="PWB85492.1"/>
    </source>
</evidence>
<evidence type="ECO:0000256" key="3">
    <source>
        <dbReference type="ARBA" id="ARBA00022741"/>
    </source>
</evidence>
<dbReference type="OrthoDB" id="10909at2157"/>
<dbReference type="InterPro" id="IPR003439">
    <property type="entry name" value="ABC_transporter-like_ATP-bd"/>
</dbReference>
<dbReference type="Gene3D" id="3.40.50.300">
    <property type="entry name" value="P-loop containing nucleotide triphosphate hydrolases"/>
    <property type="match status" value="1"/>
</dbReference>
<name>A0A315XLL6_9EURY</name>
<feature type="domain" description="ABC transporter" evidence="5">
    <location>
        <begin position="5"/>
        <end position="232"/>
    </location>
</feature>
<dbReference type="GO" id="GO:0022857">
    <property type="term" value="F:transmembrane transporter activity"/>
    <property type="evidence" value="ECO:0007669"/>
    <property type="project" value="UniProtKB-ARBA"/>
</dbReference>
<organism evidence="6 7">
    <name type="scientific">Methanobrevibacter thaueri</name>
    <dbReference type="NCBI Taxonomy" id="190975"/>
    <lineage>
        <taxon>Archaea</taxon>
        <taxon>Methanobacteriati</taxon>
        <taxon>Methanobacteriota</taxon>
        <taxon>Methanomada group</taxon>
        <taxon>Methanobacteria</taxon>
        <taxon>Methanobacteriales</taxon>
        <taxon>Methanobacteriaceae</taxon>
        <taxon>Methanobrevibacter</taxon>
    </lineage>
</organism>
<comment type="similarity">
    <text evidence="1">Belongs to the ABC transporter superfamily.</text>
</comment>
<dbReference type="AlphaFoldDB" id="A0A315XLL6"/>
<evidence type="ECO:0000256" key="4">
    <source>
        <dbReference type="ARBA" id="ARBA00022840"/>
    </source>
</evidence>
<dbReference type="Proteomes" id="UP000251717">
    <property type="component" value="Unassembled WGS sequence"/>
</dbReference>
<dbReference type="PANTHER" id="PTHR42798:SF2">
    <property type="entry name" value="ABC TRANSPORTER ATP-BINDING PROTEIN MG467-RELATED"/>
    <property type="match status" value="1"/>
</dbReference>
<dbReference type="EMBL" id="MZGS01000027">
    <property type="protein sequence ID" value="PWB85492.1"/>
    <property type="molecule type" value="Genomic_DNA"/>
</dbReference>
<dbReference type="RefSeq" id="WP_116592663.1">
    <property type="nucleotide sequence ID" value="NZ_MZGS01000027.1"/>
</dbReference>
<keyword evidence="2" id="KW-0813">Transport</keyword>
<evidence type="ECO:0000313" key="7">
    <source>
        <dbReference type="Proteomes" id="UP000251717"/>
    </source>
</evidence>
<dbReference type="CDD" id="cd03255">
    <property type="entry name" value="ABC_MJ0796_LolCDE_FtsE"/>
    <property type="match status" value="1"/>
</dbReference>
<dbReference type="InterPro" id="IPR027417">
    <property type="entry name" value="P-loop_NTPase"/>
</dbReference>
<dbReference type="FunFam" id="3.40.50.300:FF:000032">
    <property type="entry name" value="Export ABC transporter ATP-binding protein"/>
    <property type="match status" value="1"/>
</dbReference>
<accession>A0A315XLL6</accession>
<dbReference type="PROSITE" id="PS50893">
    <property type="entry name" value="ABC_TRANSPORTER_2"/>
    <property type="match status" value="1"/>
</dbReference>
<dbReference type="GO" id="GO:0016887">
    <property type="term" value="F:ATP hydrolysis activity"/>
    <property type="evidence" value="ECO:0007669"/>
    <property type="project" value="InterPro"/>
</dbReference>
<dbReference type="SMART" id="SM00382">
    <property type="entry name" value="AAA"/>
    <property type="match status" value="1"/>
</dbReference>
<protein>
    <submittedName>
        <fullName evidence="6">Putative ABC transporter ATP-binding protein</fullName>
    </submittedName>
</protein>
<keyword evidence="4 6" id="KW-0067">ATP-binding</keyword>
<dbReference type="InterPro" id="IPR017911">
    <property type="entry name" value="MacB-like_ATP-bd"/>
</dbReference>
<keyword evidence="7" id="KW-1185">Reference proteome</keyword>
<dbReference type="InterPro" id="IPR017871">
    <property type="entry name" value="ABC_transporter-like_CS"/>
</dbReference>
<reference evidence="6 7" key="1">
    <citation type="submission" date="2017-03" db="EMBL/GenBank/DDBJ databases">
        <title>Genome sequence of Methanobrevibacter thaueri.</title>
        <authorList>
            <person name="Poehlein A."/>
            <person name="Seedorf H."/>
            <person name="Daniel R."/>
        </authorList>
    </citation>
    <scope>NUCLEOTIDE SEQUENCE [LARGE SCALE GENOMIC DNA]</scope>
    <source>
        <strain evidence="6 7">DSM 11995</strain>
    </source>
</reference>
<dbReference type="PROSITE" id="PS00211">
    <property type="entry name" value="ABC_TRANSPORTER_1"/>
    <property type="match status" value="1"/>
</dbReference>
<comment type="caution">
    <text evidence="6">The sequence shown here is derived from an EMBL/GenBank/DDBJ whole genome shotgun (WGS) entry which is preliminary data.</text>
</comment>
<evidence type="ECO:0000256" key="1">
    <source>
        <dbReference type="ARBA" id="ARBA00005417"/>
    </source>
</evidence>
<evidence type="ECO:0000256" key="2">
    <source>
        <dbReference type="ARBA" id="ARBA00022448"/>
    </source>
</evidence>
<gene>
    <name evidence="6" type="ORF">MBBTH_17560</name>
</gene>
<dbReference type="GO" id="GO:0005524">
    <property type="term" value="F:ATP binding"/>
    <property type="evidence" value="ECO:0007669"/>
    <property type="project" value="UniProtKB-KW"/>
</dbReference>
<dbReference type="InterPro" id="IPR003593">
    <property type="entry name" value="AAA+_ATPase"/>
</dbReference>
<dbReference type="Pfam" id="PF00005">
    <property type="entry name" value="ABC_tran"/>
    <property type="match status" value="1"/>
</dbReference>
<dbReference type="PANTHER" id="PTHR42798">
    <property type="entry name" value="LIPOPROTEIN-RELEASING SYSTEM ATP-BINDING PROTEIN LOLD"/>
    <property type="match status" value="1"/>
</dbReference>